<sequence>MLIFPEKRTKLGLFSCTGASGATHRRRIPALYLDHIEKGIARKEARLRMSAVAVTSPPLSPLGNNRDKRVSFGDDHTFVYEKDDDATPLMPRQPFTDADAPVSRVVVTSETVIPEAPSPIPPPAQFEEVRRVAVSPPLPSKKMTDAENPFRPEEILYHEVDPIVEQYLHKPFPPSRPGSAQNTPTKQQHFTQAATPPPTTNESPLYLQNGLSKEQLVQNEKNNDAHHSEPLLAEHHRSEEYVNELPPAGKVELIHVKKKKCGCCSVQ</sequence>
<protein>
    <submittedName>
        <fullName evidence="2">Uncharacterized protein</fullName>
    </submittedName>
</protein>
<gene>
    <name evidence="2" type="primary">Cni-W05B5.1</name>
    <name evidence="2" type="synonym">Cnig_chr_I.g3603</name>
    <name evidence="2" type="ORF">B9Z55_003603</name>
</gene>
<keyword evidence="3" id="KW-1185">Reference proteome</keyword>
<dbReference type="Proteomes" id="UP000230233">
    <property type="component" value="Chromosome I"/>
</dbReference>
<dbReference type="AlphaFoldDB" id="A0A2G5VR54"/>
<dbReference type="OrthoDB" id="5918365at2759"/>
<accession>A0A2G5VR54</accession>
<evidence type="ECO:0000256" key="1">
    <source>
        <dbReference type="SAM" id="MobiDB-lite"/>
    </source>
</evidence>
<feature type="compositionally biased region" description="Polar residues" evidence="1">
    <location>
        <begin position="178"/>
        <end position="194"/>
    </location>
</feature>
<evidence type="ECO:0000313" key="3">
    <source>
        <dbReference type="Proteomes" id="UP000230233"/>
    </source>
</evidence>
<name>A0A2G5VR54_9PELO</name>
<comment type="caution">
    <text evidence="2">The sequence shown here is derived from an EMBL/GenBank/DDBJ whole genome shotgun (WGS) entry which is preliminary data.</text>
</comment>
<evidence type="ECO:0000313" key="2">
    <source>
        <dbReference type="EMBL" id="PIC54299.1"/>
    </source>
</evidence>
<dbReference type="STRING" id="1611254.A0A2G5VR54"/>
<proteinExistence type="predicted"/>
<dbReference type="EMBL" id="PDUG01000001">
    <property type="protein sequence ID" value="PIC54299.1"/>
    <property type="molecule type" value="Genomic_DNA"/>
</dbReference>
<feature type="region of interest" description="Disordered" evidence="1">
    <location>
        <begin position="168"/>
        <end position="206"/>
    </location>
</feature>
<reference evidence="3" key="1">
    <citation type="submission" date="2017-10" db="EMBL/GenBank/DDBJ databases">
        <title>Rapid genome shrinkage in a self-fertile nematode reveals novel sperm competition proteins.</title>
        <authorList>
            <person name="Yin D."/>
            <person name="Schwarz E.M."/>
            <person name="Thomas C.G."/>
            <person name="Felde R.L."/>
            <person name="Korf I.F."/>
            <person name="Cutter A.D."/>
            <person name="Schartner C.M."/>
            <person name="Ralston E.J."/>
            <person name="Meyer B.J."/>
            <person name="Haag E.S."/>
        </authorList>
    </citation>
    <scope>NUCLEOTIDE SEQUENCE [LARGE SCALE GENOMIC DNA]</scope>
    <source>
        <strain evidence="3">JU1422</strain>
    </source>
</reference>
<organism evidence="2 3">
    <name type="scientific">Caenorhabditis nigoni</name>
    <dbReference type="NCBI Taxonomy" id="1611254"/>
    <lineage>
        <taxon>Eukaryota</taxon>
        <taxon>Metazoa</taxon>
        <taxon>Ecdysozoa</taxon>
        <taxon>Nematoda</taxon>
        <taxon>Chromadorea</taxon>
        <taxon>Rhabditida</taxon>
        <taxon>Rhabditina</taxon>
        <taxon>Rhabditomorpha</taxon>
        <taxon>Rhabditoidea</taxon>
        <taxon>Rhabditidae</taxon>
        <taxon>Peloderinae</taxon>
        <taxon>Caenorhabditis</taxon>
    </lineage>
</organism>